<feature type="region of interest" description="Disordered" evidence="1">
    <location>
        <begin position="431"/>
        <end position="463"/>
    </location>
</feature>
<feature type="region of interest" description="Disordered" evidence="1">
    <location>
        <begin position="1"/>
        <end position="56"/>
    </location>
</feature>
<feature type="compositionally biased region" description="Acidic residues" evidence="1">
    <location>
        <begin position="47"/>
        <end position="56"/>
    </location>
</feature>
<evidence type="ECO:0000313" key="3">
    <source>
        <dbReference type="EMBL" id="KAK7458087.1"/>
    </source>
</evidence>
<accession>A0ABR1JF76</accession>
<dbReference type="EMBL" id="JBANRG010000018">
    <property type="protein sequence ID" value="KAK7458087.1"/>
    <property type="molecule type" value="Genomic_DNA"/>
</dbReference>
<organism evidence="3 4">
    <name type="scientific">Marasmiellus scandens</name>
    <dbReference type="NCBI Taxonomy" id="2682957"/>
    <lineage>
        <taxon>Eukaryota</taxon>
        <taxon>Fungi</taxon>
        <taxon>Dikarya</taxon>
        <taxon>Basidiomycota</taxon>
        <taxon>Agaricomycotina</taxon>
        <taxon>Agaricomycetes</taxon>
        <taxon>Agaricomycetidae</taxon>
        <taxon>Agaricales</taxon>
        <taxon>Marasmiineae</taxon>
        <taxon>Omphalotaceae</taxon>
        <taxon>Marasmiellus</taxon>
    </lineage>
</organism>
<proteinExistence type="predicted"/>
<evidence type="ECO:0000313" key="4">
    <source>
        <dbReference type="Proteomes" id="UP001498398"/>
    </source>
</evidence>
<dbReference type="Pfam" id="PF20149">
    <property type="entry name" value="DUF6532"/>
    <property type="match status" value="1"/>
</dbReference>
<sequence length="518" mass="57390">MDTESDGAVDTEYTDGNINSDAAGHVIEPQDSGELANETLGPIIIDSSDDDSDYQDEDIIQPVKSNRNKKAKVSKTALRDSITAARTIKPQASVNPMPNVNAAKRKASTAAEHVPKRPKASVIGGLDKNWKASYGKKNTSSTSLASSLADSSDGLAVLGEFDKDEPRAATDAGRVDKDRPKFEASDRILSANNTEKVYQQENATQIVLVPANVADIDRKERGKRSQARVVVSSKHLPFVNLNDKDIWKNSYLPEIYNWLGSIRDQFSATSPSHFQAISRDAFLRCYPGLPAKYTDEDGMIKNRVDHPAIAAVTKAAIVTYRSDLAKQAFKFVKVKMDLEVPEQTVEGRKAWVAAQLNDMAILYETPGTSKKDHKGLFKSTVVSQTLAWHLYKVKDSPKHRWFGFPAGALALSITAIKRALYIWSDGIEKREDDGDNDTDTDAHAKKAGKKQAPRNSPTSFSQGQWSSTVEFYFDKYTSKLSDDKFNEIMAYAEEYLPERSKKLFQSTEGEEDELVMSD</sequence>
<evidence type="ECO:0000256" key="1">
    <source>
        <dbReference type="SAM" id="MobiDB-lite"/>
    </source>
</evidence>
<feature type="domain" description="DUF6532" evidence="2">
    <location>
        <begin position="305"/>
        <end position="431"/>
    </location>
</feature>
<name>A0ABR1JF76_9AGAR</name>
<feature type="compositionally biased region" description="Polar residues" evidence="1">
    <location>
        <begin position="453"/>
        <end position="463"/>
    </location>
</feature>
<dbReference type="InterPro" id="IPR045341">
    <property type="entry name" value="DUF6532"/>
</dbReference>
<feature type="compositionally biased region" description="Acidic residues" evidence="1">
    <location>
        <begin position="1"/>
        <end position="13"/>
    </location>
</feature>
<gene>
    <name evidence="3" type="ORF">VKT23_009993</name>
</gene>
<keyword evidence="4" id="KW-1185">Reference proteome</keyword>
<evidence type="ECO:0000259" key="2">
    <source>
        <dbReference type="Pfam" id="PF20149"/>
    </source>
</evidence>
<protein>
    <recommendedName>
        <fullName evidence="2">DUF6532 domain-containing protein</fullName>
    </recommendedName>
</protein>
<reference evidence="3 4" key="1">
    <citation type="submission" date="2024-01" db="EMBL/GenBank/DDBJ databases">
        <title>A draft genome for the cacao thread blight pathogen Marasmiellus scandens.</title>
        <authorList>
            <person name="Baruah I.K."/>
            <person name="Leung J."/>
            <person name="Bukari Y."/>
            <person name="Amoako-Attah I."/>
            <person name="Meinhardt L.W."/>
            <person name="Bailey B.A."/>
            <person name="Cohen S.P."/>
        </authorList>
    </citation>
    <scope>NUCLEOTIDE SEQUENCE [LARGE SCALE GENOMIC DNA]</scope>
    <source>
        <strain evidence="3 4">GH-19</strain>
    </source>
</reference>
<dbReference type="Proteomes" id="UP001498398">
    <property type="component" value="Unassembled WGS sequence"/>
</dbReference>
<comment type="caution">
    <text evidence="3">The sequence shown here is derived from an EMBL/GenBank/DDBJ whole genome shotgun (WGS) entry which is preliminary data.</text>
</comment>